<organism evidence="4 5">
    <name type="scientific">Psychromarinibacter sediminicola</name>
    <dbReference type="NCBI Taxonomy" id="3033385"/>
    <lineage>
        <taxon>Bacteria</taxon>
        <taxon>Pseudomonadati</taxon>
        <taxon>Pseudomonadota</taxon>
        <taxon>Alphaproteobacteria</taxon>
        <taxon>Rhodobacterales</taxon>
        <taxon>Paracoccaceae</taxon>
        <taxon>Psychromarinibacter</taxon>
    </lineage>
</organism>
<dbReference type="PANTHER" id="PTHR44591:SF3">
    <property type="entry name" value="RESPONSE REGULATORY DOMAIN-CONTAINING PROTEIN"/>
    <property type="match status" value="1"/>
</dbReference>
<dbReference type="GO" id="GO:0000160">
    <property type="term" value="P:phosphorelay signal transduction system"/>
    <property type="evidence" value="ECO:0007669"/>
    <property type="project" value="InterPro"/>
</dbReference>
<evidence type="ECO:0000259" key="3">
    <source>
        <dbReference type="PROSITE" id="PS50110"/>
    </source>
</evidence>
<dbReference type="AlphaFoldDB" id="A0AAE3T8L4"/>
<protein>
    <submittedName>
        <fullName evidence="4">Response regulator</fullName>
    </submittedName>
</protein>
<dbReference type="PANTHER" id="PTHR44591">
    <property type="entry name" value="STRESS RESPONSE REGULATOR PROTEIN 1"/>
    <property type="match status" value="1"/>
</dbReference>
<comment type="caution">
    <text evidence="4">The sequence shown here is derived from an EMBL/GenBank/DDBJ whole genome shotgun (WGS) entry which is preliminary data.</text>
</comment>
<accession>A0AAE3T8L4</accession>
<dbReference type="InterPro" id="IPR011006">
    <property type="entry name" value="CheY-like_superfamily"/>
</dbReference>
<keyword evidence="1 2" id="KW-0597">Phosphoprotein</keyword>
<sequence length="120" mass="12708">MQTKTVLVVEDEILIAMDIEMTLTEAGYRVIGPCHNVAEAEDRLRTERPGAAVLDVNLGRDETSAALARRLQAEGVPVVFLTGYAGPDDGLPGTLGDIPRLGKPIDVPRLLDLLGTMGGG</sequence>
<dbReference type="SUPFAM" id="SSF52172">
    <property type="entry name" value="CheY-like"/>
    <property type="match status" value="1"/>
</dbReference>
<dbReference type="SMART" id="SM00448">
    <property type="entry name" value="REC"/>
    <property type="match status" value="1"/>
</dbReference>
<proteinExistence type="predicted"/>
<dbReference type="RefSeq" id="WP_275566315.1">
    <property type="nucleotide sequence ID" value="NZ_JARGYC010000009.1"/>
</dbReference>
<feature type="modified residue" description="4-aspartylphosphate" evidence="2">
    <location>
        <position position="55"/>
    </location>
</feature>
<dbReference type="InterPro" id="IPR050595">
    <property type="entry name" value="Bact_response_regulator"/>
</dbReference>
<evidence type="ECO:0000256" key="1">
    <source>
        <dbReference type="ARBA" id="ARBA00022553"/>
    </source>
</evidence>
<reference evidence="4" key="1">
    <citation type="submission" date="2023-03" db="EMBL/GenBank/DDBJ databases">
        <title>Multiphase analysis and comparison of six strains from genera Psychromarinibacter, Lutimaribacter, and Maritimibacter, including a novel species: Psychromarinibacter sediminicola sp. nov.</title>
        <authorList>
            <person name="Wang Y.-H."/>
            <person name="Ye M.-Q."/>
            <person name="Du Z.-J."/>
        </authorList>
    </citation>
    <scope>NUCLEOTIDE SEQUENCE</scope>
    <source>
        <strain evidence="4">C21-152</strain>
    </source>
</reference>
<dbReference type="Gene3D" id="3.40.50.2300">
    <property type="match status" value="1"/>
</dbReference>
<dbReference type="EMBL" id="JARGYC010000009">
    <property type="protein sequence ID" value="MDF0600174.1"/>
    <property type="molecule type" value="Genomic_DNA"/>
</dbReference>
<name>A0AAE3T8L4_9RHOB</name>
<dbReference type="InterPro" id="IPR001789">
    <property type="entry name" value="Sig_transdc_resp-reg_receiver"/>
</dbReference>
<gene>
    <name evidence="4" type="ORF">P1J78_05470</name>
</gene>
<evidence type="ECO:0000313" key="5">
    <source>
        <dbReference type="Proteomes" id="UP001220964"/>
    </source>
</evidence>
<evidence type="ECO:0000256" key="2">
    <source>
        <dbReference type="PROSITE-ProRule" id="PRU00169"/>
    </source>
</evidence>
<keyword evidence="5" id="KW-1185">Reference proteome</keyword>
<evidence type="ECO:0000313" key="4">
    <source>
        <dbReference type="EMBL" id="MDF0600174.1"/>
    </source>
</evidence>
<dbReference type="Pfam" id="PF00072">
    <property type="entry name" value="Response_reg"/>
    <property type="match status" value="1"/>
</dbReference>
<feature type="domain" description="Response regulatory" evidence="3">
    <location>
        <begin position="5"/>
        <end position="118"/>
    </location>
</feature>
<dbReference type="Proteomes" id="UP001220964">
    <property type="component" value="Unassembled WGS sequence"/>
</dbReference>
<dbReference type="PROSITE" id="PS50110">
    <property type="entry name" value="RESPONSE_REGULATORY"/>
    <property type="match status" value="1"/>
</dbReference>